<dbReference type="Proteomes" id="UP001301958">
    <property type="component" value="Unassembled WGS sequence"/>
</dbReference>
<feature type="region of interest" description="Disordered" evidence="1">
    <location>
        <begin position="63"/>
        <end position="100"/>
    </location>
</feature>
<protein>
    <submittedName>
        <fullName evidence="2">Uncharacterized protein</fullName>
    </submittedName>
</protein>
<organism evidence="2 3">
    <name type="scientific">Podospora fimiseda</name>
    <dbReference type="NCBI Taxonomy" id="252190"/>
    <lineage>
        <taxon>Eukaryota</taxon>
        <taxon>Fungi</taxon>
        <taxon>Dikarya</taxon>
        <taxon>Ascomycota</taxon>
        <taxon>Pezizomycotina</taxon>
        <taxon>Sordariomycetes</taxon>
        <taxon>Sordariomycetidae</taxon>
        <taxon>Sordariales</taxon>
        <taxon>Podosporaceae</taxon>
        <taxon>Podospora</taxon>
    </lineage>
</organism>
<evidence type="ECO:0000313" key="2">
    <source>
        <dbReference type="EMBL" id="KAK4221328.1"/>
    </source>
</evidence>
<reference evidence="2" key="1">
    <citation type="journal article" date="2023" name="Mol. Phylogenet. Evol.">
        <title>Genome-scale phylogeny and comparative genomics of the fungal order Sordariales.</title>
        <authorList>
            <person name="Hensen N."/>
            <person name="Bonometti L."/>
            <person name="Westerberg I."/>
            <person name="Brannstrom I.O."/>
            <person name="Guillou S."/>
            <person name="Cros-Aarteil S."/>
            <person name="Calhoun S."/>
            <person name="Haridas S."/>
            <person name="Kuo A."/>
            <person name="Mondo S."/>
            <person name="Pangilinan J."/>
            <person name="Riley R."/>
            <person name="LaButti K."/>
            <person name="Andreopoulos B."/>
            <person name="Lipzen A."/>
            <person name="Chen C."/>
            <person name="Yan M."/>
            <person name="Daum C."/>
            <person name="Ng V."/>
            <person name="Clum A."/>
            <person name="Steindorff A."/>
            <person name="Ohm R.A."/>
            <person name="Martin F."/>
            <person name="Silar P."/>
            <person name="Natvig D.O."/>
            <person name="Lalanne C."/>
            <person name="Gautier V."/>
            <person name="Ament-Velasquez S.L."/>
            <person name="Kruys A."/>
            <person name="Hutchinson M.I."/>
            <person name="Powell A.J."/>
            <person name="Barry K."/>
            <person name="Miller A.N."/>
            <person name="Grigoriev I.V."/>
            <person name="Debuchy R."/>
            <person name="Gladieux P."/>
            <person name="Hiltunen Thoren M."/>
            <person name="Johannesson H."/>
        </authorList>
    </citation>
    <scope>NUCLEOTIDE SEQUENCE</scope>
    <source>
        <strain evidence="2">CBS 990.96</strain>
    </source>
</reference>
<evidence type="ECO:0000256" key="1">
    <source>
        <dbReference type="SAM" id="MobiDB-lite"/>
    </source>
</evidence>
<gene>
    <name evidence="2" type="ORF">QBC38DRAFT_449267</name>
</gene>
<name>A0AAN6YL83_9PEZI</name>
<feature type="compositionally biased region" description="Polar residues" evidence="1">
    <location>
        <begin position="66"/>
        <end position="75"/>
    </location>
</feature>
<proteinExistence type="predicted"/>
<reference evidence="2" key="2">
    <citation type="submission" date="2023-05" db="EMBL/GenBank/DDBJ databases">
        <authorList>
            <consortium name="Lawrence Berkeley National Laboratory"/>
            <person name="Steindorff A."/>
            <person name="Hensen N."/>
            <person name="Bonometti L."/>
            <person name="Westerberg I."/>
            <person name="Brannstrom I.O."/>
            <person name="Guillou S."/>
            <person name="Cros-Aarteil S."/>
            <person name="Calhoun S."/>
            <person name="Haridas S."/>
            <person name="Kuo A."/>
            <person name="Mondo S."/>
            <person name="Pangilinan J."/>
            <person name="Riley R."/>
            <person name="Labutti K."/>
            <person name="Andreopoulos B."/>
            <person name="Lipzen A."/>
            <person name="Chen C."/>
            <person name="Yanf M."/>
            <person name="Daum C."/>
            <person name="Ng V."/>
            <person name="Clum A."/>
            <person name="Ohm R."/>
            <person name="Martin F."/>
            <person name="Silar P."/>
            <person name="Natvig D."/>
            <person name="Lalanne C."/>
            <person name="Gautier V."/>
            <person name="Ament-Velasquez S.L."/>
            <person name="Kruys A."/>
            <person name="Hutchinson M.I."/>
            <person name="Powell A.J."/>
            <person name="Barry K."/>
            <person name="Miller A.N."/>
            <person name="Grigoriev I.V."/>
            <person name="Debuchy R."/>
            <person name="Gladieux P."/>
            <person name="Thoren M.H."/>
            <person name="Johannesson H."/>
        </authorList>
    </citation>
    <scope>NUCLEOTIDE SEQUENCE</scope>
    <source>
        <strain evidence="2">CBS 990.96</strain>
    </source>
</reference>
<accession>A0AAN6YL83</accession>
<sequence length="395" mass="43989">MLLSYFFLLGAAYALPQVGLTLPGGCALAVVEKYTLNRIGSYGGSGNPINICTGPQAFTFRAGKYPSTTNRASSDPENEIDDGHNDTPKPAASSAPDLDVGVLRGSTKDKEFIDTSDSTAPLGGPPGKPVRALLLQTFTAPQSTGGRQNVYHTEHVFELHIMKDFFVWLVRNYRVSCSEVFNVFGKLTSALYDQDIGGSVANEMMLQLAWHDTDFPGGIPEVQGNVILASRLNHFFVLKAGLNNLKASIMNGRTLDERDTHEMVLPAPTTWNNCVKTFDEVKVVMDYLRDTNVIAAWRDATVSVQQYLDKTLVKAITGDTRPWSTLWKTFINAWVDKRSQDPQNWHDLRNSTCSDLGRRDPAFNANFQELKQLEQFIIRRWAKEEYTLPAGYKLP</sequence>
<keyword evidence="3" id="KW-1185">Reference proteome</keyword>
<evidence type="ECO:0000313" key="3">
    <source>
        <dbReference type="Proteomes" id="UP001301958"/>
    </source>
</evidence>
<comment type="caution">
    <text evidence="2">The sequence shown here is derived from an EMBL/GenBank/DDBJ whole genome shotgun (WGS) entry which is preliminary data.</text>
</comment>
<dbReference type="AlphaFoldDB" id="A0AAN6YL83"/>
<dbReference type="EMBL" id="MU865559">
    <property type="protein sequence ID" value="KAK4221328.1"/>
    <property type="molecule type" value="Genomic_DNA"/>
</dbReference>